<dbReference type="GO" id="GO:0016020">
    <property type="term" value="C:membrane"/>
    <property type="evidence" value="ECO:0007669"/>
    <property type="project" value="InterPro"/>
</dbReference>
<dbReference type="GO" id="GO:0015288">
    <property type="term" value="F:porin activity"/>
    <property type="evidence" value="ECO:0007669"/>
    <property type="project" value="InterPro"/>
</dbReference>
<dbReference type="InterPro" id="IPR052932">
    <property type="entry name" value="OprB_Porin"/>
</dbReference>
<dbReference type="RefSeq" id="WP_038011383.1">
    <property type="nucleotide sequence ID" value="NZ_ATMJ01000021.1"/>
</dbReference>
<keyword evidence="4" id="KW-1185">Reference proteome</keyword>
<reference evidence="3 4" key="1">
    <citation type="submission" date="2014-05" db="EMBL/GenBank/DDBJ databases">
        <title>ATOL: Assembling a taxonomically balanced genome-scale reconstruction of the evolutionary history of the Enterobacteriaceae.</title>
        <authorList>
            <person name="Plunkett G.III."/>
            <person name="Neeno-Eckwall E.C."/>
            <person name="Glasner J.D."/>
            <person name="Perna N.T."/>
        </authorList>
    </citation>
    <scope>NUCLEOTIDE SEQUENCE [LARGE SCALE GENOMIC DNA]</scope>
    <source>
        <strain evidence="3 4">ATCC 33301</strain>
    </source>
</reference>
<dbReference type="GO" id="GO:0008643">
    <property type="term" value="P:carbohydrate transport"/>
    <property type="evidence" value="ECO:0007669"/>
    <property type="project" value="InterPro"/>
</dbReference>
<gene>
    <name evidence="3" type="ORF">GTPT_2299</name>
</gene>
<evidence type="ECO:0000313" key="4">
    <source>
        <dbReference type="Proteomes" id="UP000028602"/>
    </source>
</evidence>
<evidence type="ECO:0000313" key="3">
    <source>
        <dbReference type="EMBL" id="KFD18998.1"/>
    </source>
</evidence>
<name>A0A085JEV2_9GAMM</name>
<dbReference type="Proteomes" id="UP000028602">
    <property type="component" value="Unassembled WGS sequence"/>
</dbReference>
<dbReference type="AlphaFoldDB" id="A0A085JEV2"/>
<comment type="caution">
    <text evidence="3">The sequence shown here is derived from an EMBL/GenBank/DDBJ whole genome shotgun (WGS) entry which is preliminary data.</text>
</comment>
<dbReference type="InterPro" id="IPR007049">
    <property type="entry name" value="Carb-sel_porin_OprB"/>
</dbReference>
<feature type="chain" id="PRO_5007227353" evidence="2">
    <location>
        <begin position="28"/>
        <end position="450"/>
    </location>
</feature>
<organism evidence="3 4">
    <name type="scientific">Tatumella ptyseos ATCC 33301</name>
    <dbReference type="NCBI Taxonomy" id="1005995"/>
    <lineage>
        <taxon>Bacteria</taxon>
        <taxon>Pseudomonadati</taxon>
        <taxon>Pseudomonadota</taxon>
        <taxon>Gammaproteobacteria</taxon>
        <taxon>Enterobacterales</taxon>
        <taxon>Erwiniaceae</taxon>
        <taxon>Tatumella</taxon>
    </lineage>
</organism>
<dbReference type="PANTHER" id="PTHR37944">
    <property type="entry name" value="PORIN B"/>
    <property type="match status" value="1"/>
</dbReference>
<keyword evidence="2" id="KW-0732">Signal</keyword>
<accession>A0A085JEV2</accession>
<dbReference type="InterPro" id="IPR038673">
    <property type="entry name" value="OprB_sf"/>
</dbReference>
<evidence type="ECO:0000256" key="2">
    <source>
        <dbReference type="RuleBase" id="RU363072"/>
    </source>
</evidence>
<protein>
    <submittedName>
        <fullName evidence="3">Porin B</fullName>
    </submittedName>
</protein>
<evidence type="ECO:0000256" key="1">
    <source>
        <dbReference type="ARBA" id="ARBA00008769"/>
    </source>
</evidence>
<dbReference type="PANTHER" id="PTHR37944:SF1">
    <property type="entry name" value="PORIN B"/>
    <property type="match status" value="1"/>
</dbReference>
<sequence>MDNSGKYGPFKPSVIITALFLSSSALATVPDYSVLGFEAPREGLLGDSGGLRSGLQARGFTYSLGYLSQTALNMAGGYNSHSKAEYIDQFSLTFNQNLEALTGIPDAAIEGNIVNRNHNNNLTSSRLQNPSIPFNDLAQESWGGQSITRLGWLTFSRSFLDHRLSWRVGLINKVQTFDQSIPCDFQVLSQCGGKSANAMLWNNWNVHSWGTTLAYKLTPEWTLKAGVMEQNPRVADRSHAWSWSTRGSRGALFPVEAELKTQVNGLPGVYNVGALLTNARQQHLSRGVSQPDGSRDPQGYRTYGTTGFIWASGNQQITRHPDDASRGMSISWSGSLSDQRTNRVRLTSSLSMRYRGLLDARPEDWLGLGVSYIKMSGYANEQLQFASQGQFPGGNGYPAISHSVNAELYYRIRATSWLELQPDIQYWHNPGGAGSTPDAWVAGLKTVVSF</sequence>
<dbReference type="Gene3D" id="2.40.160.180">
    <property type="entry name" value="Carbohydrate-selective porin OprB"/>
    <property type="match status" value="1"/>
</dbReference>
<dbReference type="EMBL" id="JMPR01000035">
    <property type="protein sequence ID" value="KFD18998.1"/>
    <property type="molecule type" value="Genomic_DNA"/>
</dbReference>
<dbReference type="OrthoDB" id="545475at2"/>
<comment type="similarity">
    <text evidence="1 2">Belongs to the OprB family.</text>
</comment>
<dbReference type="Pfam" id="PF04966">
    <property type="entry name" value="OprB"/>
    <property type="match status" value="1"/>
</dbReference>
<proteinExistence type="inferred from homology"/>
<feature type="signal peptide" evidence="2">
    <location>
        <begin position="1"/>
        <end position="27"/>
    </location>
</feature>
<dbReference type="eggNOG" id="COG3659">
    <property type="taxonomic scope" value="Bacteria"/>
</dbReference>